<reference evidence="1" key="1">
    <citation type="submission" date="2021-06" db="EMBL/GenBank/DDBJ databases">
        <title>Parelaphostrongylus tenuis whole genome reference sequence.</title>
        <authorList>
            <person name="Garwood T.J."/>
            <person name="Larsen P.A."/>
            <person name="Fountain-Jones N.M."/>
            <person name="Garbe J.R."/>
            <person name="Macchietto M.G."/>
            <person name="Kania S.A."/>
            <person name="Gerhold R.W."/>
            <person name="Richards J.E."/>
            <person name="Wolf T.M."/>
        </authorList>
    </citation>
    <scope>NUCLEOTIDE SEQUENCE</scope>
    <source>
        <strain evidence="1">MNPRO001-30</strain>
        <tissue evidence="1">Meninges</tissue>
    </source>
</reference>
<evidence type="ECO:0000313" key="2">
    <source>
        <dbReference type="Proteomes" id="UP001196413"/>
    </source>
</evidence>
<dbReference type="AlphaFoldDB" id="A0AAD5MZ29"/>
<dbReference type="Proteomes" id="UP001196413">
    <property type="component" value="Unassembled WGS sequence"/>
</dbReference>
<name>A0AAD5MZ29_PARTN</name>
<dbReference type="EMBL" id="JAHQIW010002797">
    <property type="protein sequence ID" value="KAJ1356419.1"/>
    <property type="molecule type" value="Genomic_DNA"/>
</dbReference>
<gene>
    <name evidence="1" type="ORF">KIN20_014131</name>
</gene>
<organism evidence="1 2">
    <name type="scientific">Parelaphostrongylus tenuis</name>
    <name type="common">Meningeal worm</name>
    <dbReference type="NCBI Taxonomy" id="148309"/>
    <lineage>
        <taxon>Eukaryota</taxon>
        <taxon>Metazoa</taxon>
        <taxon>Ecdysozoa</taxon>
        <taxon>Nematoda</taxon>
        <taxon>Chromadorea</taxon>
        <taxon>Rhabditida</taxon>
        <taxon>Rhabditina</taxon>
        <taxon>Rhabditomorpha</taxon>
        <taxon>Strongyloidea</taxon>
        <taxon>Metastrongylidae</taxon>
        <taxon>Parelaphostrongylus</taxon>
    </lineage>
</organism>
<accession>A0AAD5MZ29</accession>
<protein>
    <submittedName>
        <fullName evidence="1">Uncharacterized protein</fullName>
    </submittedName>
</protein>
<proteinExistence type="predicted"/>
<comment type="caution">
    <text evidence="1">The sequence shown here is derived from an EMBL/GenBank/DDBJ whole genome shotgun (WGS) entry which is preliminary data.</text>
</comment>
<keyword evidence="2" id="KW-1185">Reference proteome</keyword>
<sequence length="55" mass="6231">MEKKVGSLIPYHSASLHARYLSCILLSLWESQSMIPLCPSEMINLSTSFYGIRLD</sequence>
<evidence type="ECO:0000313" key="1">
    <source>
        <dbReference type="EMBL" id="KAJ1356419.1"/>
    </source>
</evidence>